<keyword evidence="2" id="KW-0677">Repeat</keyword>
<dbReference type="PANTHER" id="PTHR47926">
    <property type="entry name" value="PENTATRICOPEPTIDE REPEAT-CONTAINING PROTEIN"/>
    <property type="match status" value="1"/>
</dbReference>
<evidence type="ECO:0000313" key="5">
    <source>
        <dbReference type="EMBL" id="CAL1398533.1"/>
    </source>
</evidence>
<dbReference type="InterPro" id="IPR032867">
    <property type="entry name" value="DYW_dom"/>
</dbReference>
<dbReference type="EMBL" id="OZ034819">
    <property type="protein sequence ID" value="CAL1398533.1"/>
    <property type="molecule type" value="Genomic_DNA"/>
</dbReference>
<feature type="repeat" description="PPR" evidence="3">
    <location>
        <begin position="410"/>
        <end position="444"/>
    </location>
</feature>
<dbReference type="FunFam" id="1.25.40.10:FF:000381">
    <property type="entry name" value="Pentatricopeptide repeat-containing protein"/>
    <property type="match status" value="1"/>
</dbReference>
<evidence type="ECO:0000256" key="3">
    <source>
        <dbReference type="PROSITE-ProRule" id="PRU00708"/>
    </source>
</evidence>
<accession>A0AAV2FLD8</accession>
<evidence type="ECO:0000256" key="1">
    <source>
        <dbReference type="ARBA" id="ARBA00006643"/>
    </source>
</evidence>
<dbReference type="InterPro" id="IPR011990">
    <property type="entry name" value="TPR-like_helical_dom_sf"/>
</dbReference>
<feature type="repeat" description="PPR" evidence="3">
    <location>
        <begin position="105"/>
        <end position="139"/>
    </location>
</feature>
<dbReference type="NCBIfam" id="TIGR00756">
    <property type="entry name" value="PPR"/>
    <property type="match status" value="7"/>
</dbReference>
<evidence type="ECO:0000259" key="4">
    <source>
        <dbReference type="Pfam" id="PF14432"/>
    </source>
</evidence>
<dbReference type="InterPro" id="IPR002885">
    <property type="entry name" value="PPR_rpt"/>
</dbReference>
<dbReference type="GO" id="GO:0003723">
    <property type="term" value="F:RNA binding"/>
    <property type="evidence" value="ECO:0007669"/>
    <property type="project" value="InterPro"/>
</dbReference>
<dbReference type="Gene3D" id="1.25.40.10">
    <property type="entry name" value="Tetratricopeptide repeat domain"/>
    <property type="match status" value="6"/>
</dbReference>
<proteinExistence type="inferred from homology"/>
<gene>
    <name evidence="5" type="ORF">LTRI10_LOCUS38764</name>
</gene>
<dbReference type="InterPro" id="IPR046848">
    <property type="entry name" value="E_motif"/>
</dbReference>
<feature type="repeat" description="PPR" evidence="3">
    <location>
        <begin position="177"/>
        <end position="207"/>
    </location>
</feature>
<dbReference type="GO" id="GO:0009451">
    <property type="term" value="P:RNA modification"/>
    <property type="evidence" value="ECO:0007669"/>
    <property type="project" value="InterPro"/>
</dbReference>
<dbReference type="FunFam" id="1.25.40.10:FF:000227">
    <property type="entry name" value="Pentatricopeptide repeat-containing protein At3g13880"/>
    <property type="match status" value="1"/>
</dbReference>
<dbReference type="Pfam" id="PF20431">
    <property type="entry name" value="E_motif"/>
    <property type="match status" value="1"/>
</dbReference>
<dbReference type="InterPro" id="IPR046960">
    <property type="entry name" value="PPR_At4g14850-like_plant"/>
</dbReference>
<reference evidence="5 6" key="1">
    <citation type="submission" date="2024-04" db="EMBL/GenBank/DDBJ databases">
        <authorList>
            <person name="Fracassetti M."/>
        </authorList>
    </citation>
    <scope>NUCLEOTIDE SEQUENCE [LARGE SCALE GENOMIC DNA]</scope>
</reference>
<dbReference type="FunFam" id="1.25.40.10:FF:000031">
    <property type="entry name" value="Pentatricopeptide repeat-containing protein mitochondrial"/>
    <property type="match status" value="1"/>
</dbReference>
<feature type="repeat" description="PPR" evidence="3">
    <location>
        <begin position="309"/>
        <end position="343"/>
    </location>
</feature>
<feature type="repeat" description="PPR" evidence="3">
    <location>
        <begin position="74"/>
        <end position="104"/>
    </location>
</feature>
<sequence>MTSPLPPCRAISLRKLVSLGASLVLRPHPRPDARLVKTGFDPNISRFNFQVKELLNRGHLARARQLFDQMPRTNTVTANLMISGYVKSGNVQAARKLFEDTAERTAVTWTILIGGYSQGGRFAEAFQLFLEMCRFGTEPDHVTFATLLSGYDGGGTVRSSEPDQLHAYVVKLGHDSTAIVCNSLVDSYCKTSRVNSARQLFEEMPQRDTVSFNALMIGYVKHGRNQEVVKLLAEMMNSDITTSDFTFAAVIAAGVGLDDIAFCQQVHGMTIKTSFVLDVFVGNALLDLYSKHDCVSEASKLFYDMPKSDGVSYNVLITAFAWVGQFRESINLFRELQYTRFDRKKFPFSTMFSIASNKLDLQMGHQLHSQSIVTGAISDAQAANSLVDMYAKCGEFEKARITFAQLSDKTTVPWTAMISANVQKGLLEESLKLFNEMLKDGMSPDQATFASVLKASASLASISVGKQLHCSTVRTGFLSNVYCGSALVDMYAKCGSIRDAVGCFEEMPVKNVVSWNAIISGYAHDGNGVATLKSFENMVALGCKPDSVSFLSVLSACSHSGLVEDGFRYFRSMMNVYKLIPKREHYASMIDLLCRRGRFGEAEELINEMPFEPDQVLLSSVLNSCRIHKNHKLATRTATELFGIETLKDGAPYVAMSNILAAEGRWEEVANVKKAMRERGVHKVPAYSWVEIKHKVHVFSSNDKSHPHITEIIRKIDQLAEEMEREGYLPDTSCALHDVEEEIKVESLKYHSERLAIAFSLIHTPEGWPIVVMKNLRACADCHAAIKVISKIVGREITVRDSSRFHRFRDGFCSCGDYW</sequence>
<dbReference type="FunFam" id="1.25.40.10:FF:001404">
    <property type="entry name" value="Putative pentatricopeptide repeat-containing protein"/>
    <property type="match status" value="1"/>
</dbReference>
<keyword evidence="6" id="KW-1185">Reference proteome</keyword>
<dbReference type="Pfam" id="PF13041">
    <property type="entry name" value="PPR_2"/>
    <property type="match status" value="4"/>
</dbReference>
<dbReference type="GO" id="GO:0008270">
    <property type="term" value="F:zinc ion binding"/>
    <property type="evidence" value="ECO:0007669"/>
    <property type="project" value="InterPro"/>
</dbReference>
<dbReference type="Pfam" id="PF01535">
    <property type="entry name" value="PPR"/>
    <property type="match status" value="5"/>
</dbReference>
<name>A0AAV2FLD8_9ROSI</name>
<feature type="repeat" description="PPR" evidence="3">
    <location>
        <begin position="208"/>
        <end position="242"/>
    </location>
</feature>
<dbReference type="AlphaFoldDB" id="A0AAV2FLD8"/>
<feature type="repeat" description="PPR" evidence="3">
    <location>
        <begin position="511"/>
        <end position="545"/>
    </location>
</feature>
<organism evidence="5 6">
    <name type="scientific">Linum trigynum</name>
    <dbReference type="NCBI Taxonomy" id="586398"/>
    <lineage>
        <taxon>Eukaryota</taxon>
        <taxon>Viridiplantae</taxon>
        <taxon>Streptophyta</taxon>
        <taxon>Embryophyta</taxon>
        <taxon>Tracheophyta</taxon>
        <taxon>Spermatophyta</taxon>
        <taxon>Magnoliopsida</taxon>
        <taxon>eudicotyledons</taxon>
        <taxon>Gunneridae</taxon>
        <taxon>Pentapetalae</taxon>
        <taxon>rosids</taxon>
        <taxon>fabids</taxon>
        <taxon>Malpighiales</taxon>
        <taxon>Linaceae</taxon>
        <taxon>Linum</taxon>
    </lineage>
</organism>
<feature type="repeat" description="PPR" evidence="3">
    <location>
        <begin position="582"/>
        <end position="612"/>
    </location>
</feature>
<dbReference type="Pfam" id="PF14432">
    <property type="entry name" value="DYW_deaminase"/>
    <property type="match status" value="1"/>
</dbReference>
<protein>
    <recommendedName>
        <fullName evidence="4">DYW domain-containing protein</fullName>
    </recommendedName>
</protein>
<dbReference type="Proteomes" id="UP001497516">
    <property type="component" value="Chromosome 6"/>
</dbReference>
<evidence type="ECO:0000256" key="2">
    <source>
        <dbReference type="ARBA" id="ARBA00022737"/>
    </source>
</evidence>
<feature type="domain" description="DYW" evidence="4">
    <location>
        <begin position="727"/>
        <end position="819"/>
    </location>
</feature>
<comment type="similarity">
    <text evidence="1">Belongs to the PPR family. PCMP-H subfamily.</text>
</comment>
<dbReference type="PROSITE" id="PS51375">
    <property type="entry name" value="PPR"/>
    <property type="match status" value="8"/>
</dbReference>
<evidence type="ECO:0000313" key="6">
    <source>
        <dbReference type="Proteomes" id="UP001497516"/>
    </source>
</evidence>